<dbReference type="AlphaFoldDB" id="A0A7K1TKN9"/>
<evidence type="ECO:0000259" key="1">
    <source>
        <dbReference type="Pfam" id="PF13579"/>
    </source>
</evidence>
<dbReference type="Pfam" id="PF13692">
    <property type="entry name" value="Glyco_trans_1_4"/>
    <property type="match status" value="1"/>
</dbReference>
<comment type="caution">
    <text evidence="2">The sequence shown here is derived from an EMBL/GenBank/DDBJ whole genome shotgun (WGS) entry which is preliminary data.</text>
</comment>
<reference evidence="2 3" key="1">
    <citation type="submission" date="2019-12" db="EMBL/GenBank/DDBJ databases">
        <title>Hymenobacter sp. HMF4947 Genome sequencing and assembly.</title>
        <authorList>
            <person name="Kang H."/>
            <person name="Cha I."/>
            <person name="Kim H."/>
            <person name="Joh K."/>
        </authorList>
    </citation>
    <scope>NUCLEOTIDE SEQUENCE [LARGE SCALE GENOMIC DNA]</scope>
    <source>
        <strain evidence="2 3">HMF4947</strain>
    </source>
</reference>
<dbReference type="GO" id="GO:0016757">
    <property type="term" value="F:glycosyltransferase activity"/>
    <property type="evidence" value="ECO:0007669"/>
    <property type="project" value="UniProtKB-ARBA"/>
</dbReference>
<proteinExistence type="predicted"/>
<keyword evidence="3" id="KW-1185">Reference proteome</keyword>
<sequence>MSSSPYPRLRIGFVTSTDPLNRRSWSGVHYSIFKALERNLGDVVALGPVNMRLPFALGDRLNSWLIKPLTGKRYQYGSSLAVARWYAWVFGRKLARQRFDLLVAPASFTEIAYLRTEVPIVYIEDSTLTQLIDFYPGLSGLLGASKAELHHLEHKALTQASLVCYSSEWAAQSARQDYGAPAAKLAVIPFGSNYPYPPTRQQALRHEPAADGTCRLFLLGGEWLRKGGPIAYDTMVALQQRGIPATLTVVGCAPPDPENYANPGFRTIPFLNMGVAADQAALSELFSTADFFLMPSRAECAAIAFCDANAFGLPVYTTDVGGISSFVQQGVNGYMLPLAATGQDFAQHMQHVLANPAQYRQLREQSRQQYESTLNWDQWTAQLIGALQQRQLLPALQA</sequence>
<dbReference type="Pfam" id="PF13579">
    <property type="entry name" value="Glyco_trans_4_4"/>
    <property type="match status" value="1"/>
</dbReference>
<feature type="domain" description="Glycosyltransferase subfamily 4-like N-terminal" evidence="1">
    <location>
        <begin position="83"/>
        <end position="191"/>
    </location>
</feature>
<evidence type="ECO:0000313" key="3">
    <source>
        <dbReference type="Proteomes" id="UP000441336"/>
    </source>
</evidence>
<dbReference type="Gene3D" id="3.40.50.2000">
    <property type="entry name" value="Glycogen Phosphorylase B"/>
    <property type="match status" value="2"/>
</dbReference>
<dbReference type="CDD" id="cd03801">
    <property type="entry name" value="GT4_PimA-like"/>
    <property type="match status" value="1"/>
</dbReference>
<dbReference type="InterPro" id="IPR028098">
    <property type="entry name" value="Glyco_trans_4-like_N"/>
</dbReference>
<dbReference type="PANTHER" id="PTHR12526">
    <property type="entry name" value="GLYCOSYLTRANSFERASE"/>
    <property type="match status" value="1"/>
</dbReference>
<dbReference type="SUPFAM" id="SSF53756">
    <property type="entry name" value="UDP-Glycosyltransferase/glycogen phosphorylase"/>
    <property type="match status" value="1"/>
</dbReference>
<gene>
    <name evidence="2" type="ORF">GO988_21835</name>
</gene>
<keyword evidence="2" id="KW-0808">Transferase</keyword>
<accession>A0A7K1TKN9</accession>
<evidence type="ECO:0000313" key="2">
    <source>
        <dbReference type="EMBL" id="MVN78980.1"/>
    </source>
</evidence>
<name>A0A7K1TKN9_9BACT</name>
<dbReference type="Proteomes" id="UP000441336">
    <property type="component" value="Unassembled WGS sequence"/>
</dbReference>
<protein>
    <submittedName>
        <fullName evidence="2">Glycosyltransferase</fullName>
    </submittedName>
</protein>
<dbReference type="EMBL" id="WQKZ01000008">
    <property type="protein sequence ID" value="MVN78980.1"/>
    <property type="molecule type" value="Genomic_DNA"/>
</dbReference>
<dbReference type="PANTHER" id="PTHR12526:SF637">
    <property type="entry name" value="GLYCOSYLTRANSFERASE EPSF-RELATED"/>
    <property type="match status" value="1"/>
</dbReference>
<organism evidence="2 3">
    <name type="scientific">Hymenobacter ginkgonis</name>
    <dbReference type="NCBI Taxonomy" id="2682976"/>
    <lineage>
        <taxon>Bacteria</taxon>
        <taxon>Pseudomonadati</taxon>
        <taxon>Bacteroidota</taxon>
        <taxon>Cytophagia</taxon>
        <taxon>Cytophagales</taxon>
        <taxon>Hymenobacteraceae</taxon>
        <taxon>Hymenobacter</taxon>
    </lineage>
</organism>